<proteinExistence type="predicted"/>
<dbReference type="Pfam" id="PF13456">
    <property type="entry name" value="RVT_3"/>
    <property type="match status" value="1"/>
</dbReference>
<feature type="domain" description="RNase H type-1" evidence="1">
    <location>
        <begin position="740"/>
        <end position="860"/>
    </location>
</feature>
<dbReference type="InterPro" id="IPR002156">
    <property type="entry name" value="RNaseH_domain"/>
</dbReference>
<evidence type="ECO:0000313" key="4">
    <source>
        <dbReference type="EMBL" id="OMO88655.1"/>
    </source>
</evidence>
<evidence type="ECO:0000259" key="1">
    <source>
        <dbReference type="Pfam" id="PF13456"/>
    </source>
</evidence>
<accession>A0A1R3J1E8</accession>
<feature type="domain" description="Reverse transcriptase zinc-binding" evidence="2">
    <location>
        <begin position="557"/>
        <end position="635"/>
    </location>
</feature>
<feature type="domain" description="DUF4283" evidence="3">
    <location>
        <begin position="1"/>
        <end position="58"/>
    </location>
</feature>
<dbReference type="SUPFAM" id="SSF53098">
    <property type="entry name" value="Ribonuclease H-like"/>
    <property type="match status" value="1"/>
</dbReference>
<evidence type="ECO:0000259" key="3">
    <source>
        <dbReference type="Pfam" id="PF14111"/>
    </source>
</evidence>
<dbReference type="Proteomes" id="UP000188268">
    <property type="component" value="Unassembled WGS sequence"/>
</dbReference>
<dbReference type="PANTHER" id="PTHR47074">
    <property type="entry name" value="BNAC02G40300D PROTEIN"/>
    <property type="match status" value="1"/>
</dbReference>
<dbReference type="AlphaFoldDB" id="A0A1R3J1E8"/>
<evidence type="ECO:0000313" key="5">
    <source>
        <dbReference type="Proteomes" id="UP000188268"/>
    </source>
</evidence>
<dbReference type="OrthoDB" id="996916at2759"/>
<dbReference type="Gramene" id="OMO88655">
    <property type="protein sequence ID" value="OMO88655"/>
    <property type="gene ID" value="CCACVL1_08267"/>
</dbReference>
<keyword evidence="4" id="KW-0548">Nucleotidyltransferase</keyword>
<dbReference type="SUPFAM" id="SSF56672">
    <property type="entry name" value="DNA/RNA polymerases"/>
    <property type="match status" value="1"/>
</dbReference>
<protein>
    <submittedName>
        <fullName evidence="4">Reverse transcriptase</fullName>
    </submittedName>
</protein>
<dbReference type="STRING" id="210143.A0A1R3J1E8"/>
<dbReference type="InterPro" id="IPR025558">
    <property type="entry name" value="DUF4283"/>
</dbReference>
<organism evidence="4 5">
    <name type="scientific">Corchorus capsularis</name>
    <name type="common">Jute</name>
    <dbReference type="NCBI Taxonomy" id="210143"/>
    <lineage>
        <taxon>Eukaryota</taxon>
        <taxon>Viridiplantae</taxon>
        <taxon>Streptophyta</taxon>
        <taxon>Embryophyta</taxon>
        <taxon>Tracheophyta</taxon>
        <taxon>Spermatophyta</taxon>
        <taxon>Magnoliopsida</taxon>
        <taxon>eudicotyledons</taxon>
        <taxon>Gunneridae</taxon>
        <taxon>Pentapetalae</taxon>
        <taxon>rosids</taxon>
        <taxon>malvids</taxon>
        <taxon>Malvales</taxon>
        <taxon>Malvaceae</taxon>
        <taxon>Grewioideae</taxon>
        <taxon>Apeibeae</taxon>
        <taxon>Corchorus</taxon>
    </lineage>
</organism>
<dbReference type="InterPro" id="IPR012337">
    <property type="entry name" value="RNaseH-like_sf"/>
</dbReference>
<dbReference type="Pfam" id="PF14111">
    <property type="entry name" value="DUF4283"/>
    <property type="match status" value="1"/>
</dbReference>
<dbReference type="GO" id="GO:0004523">
    <property type="term" value="F:RNA-DNA hybrid ribonuclease activity"/>
    <property type="evidence" value="ECO:0007669"/>
    <property type="project" value="InterPro"/>
</dbReference>
<dbReference type="InterPro" id="IPR036397">
    <property type="entry name" value="RNaseH_sf"/>
</dbReference>
<reference evidence="4 5" key="1">
    <citation type="submission" date="2013-09" db="EMBL/GenBank/DDBJ databases">
        <title>Corchorus capsularis genome sequencing.</title>
        <authorList>
            <person name="Alam M."/>
            <person name="Haque M.S."/>
            <person name="Islam M.S."/>
            <person name="Emdad E.M."/>
            <person name="Islam M.M."/>
            <person name="Ahmed B."/>
            <person name="Halim A."/>
            <person name="Hossen Q.M.M."/>
            <person name="Hossain M.Z."/>
            <person name="Ahmed R."/>
            <person name="Khan M.M."/>
            <person name="Islam R."/>
            <person name="Rashid M.M."/>
            <person name="Khan S.A."/>
            <person name="Rahman M.S."/>
            <person name="Alam M."/>
        </authorList>
    </citation>
    <scope>NUCLEOTIDE SEQUENCE [LARGE SCALE GENOMIC DNA]</scope>
    <source>
        <strain evidence="5">cv. CVL-1</strain>
        <tissue evidence="4">Whole seedling</tissue>
    </source>
</reference>
<dbReference type="CDD" id="cd06222">
    <property type="entry name" value="RNase_H_like"/>
    <property type="match status" value="1"/>
</dbReference>
<dbReference type="InterPro" id="IPR052929">
    <property type="entry name" value="RNase_H-like_EbsB-rel"/>
</dbReference>
<dbReference type="InterPro" id="IPR043502">
    <property type="entry name" value="DNA/RNA_pol_sf"/>
</dbReference>
<dbReference type="GO" id="GO:0003676">
    <property type="term" value="F:nucleic acid binding"/>
    <property type="evidence" value="ECO:0007669"/>
    <property type="project" value="InterPro"/>
</dbReference>
<sequence length="882" mass="100275">MIQDWKPESGLTVKKLGERLFLFQFKDGVEKDRVLDSQPWSFQQPFLLLRNYDGFKQPESIELDTYPFWICVFGLPPAMMNDMISFAIGSSMVLVQDVDDSDSRFLRIRVGSESVMQGLGSRFRNHVNSLALRGRWVAHGIAEDDVSCEIVSDFHGVSTQSYLSLCGKAAMVLPDNSDRKRCDDEEEACSNNLGGPIASKDGGLWRSQPNYSWDWVDYWGPSFGSGDISKPKKTKKWKKIAKTTEKYSFENVCQNQEILLGQKKERSSLPWCYIVDFNEIHLASEKEGVLCDPLLKWILSIVQWSIVVFKNCLLQVFGNVKFKIAAKCKAFEREFLKGALGDMEVFEACKDELEALCKYEETMWRQRSKELWLKEGDKNIRYIHALASVRKHRKTIAGIRNSEGVWLTNPAANEGVNSAYYKDIFFSTKPSDESIGKVLEAMDNHLDDGLPLPKINHTNVVLIAKVSSPETVKDFRPIGLCNVVFKIVSEALANRLKLILPQVIGENQSAFVPECMIFYNAMIAFETIHFLRNKIAGRKTHMALKLDLSKAYDRVEWDFLESYEANSRLWKLVWSSGVMPKMKYFFWRVFWNILPIKSVLRRRGLEIDDTCDVCGGHEDSMFHALFECPFSMRVWDLVCPWVASCLEDWSDEIDLWDFFLAKASRPVGQLDKFLCTLWLLWKNQNNSLHNSMCSLSAALASVASNVVQQLCKQDSVPFTGTLSSPTLGWVPPSLGLMKINVDTSFCVDRKEVGLGVVVRDNSGSIVDSASRMLSFVSGPLYAEVHALLFGFEIALELGVLRCIVESDCRVAIDHIDNFGPCWWEGGNLIYEIWELALLFDECSFSHVHREVNALTHNLASLRLDNVRCRCLAPSVCNPNFIH</sequence>
<comment type="caution">
    <text evidence="4">The sequence shown here is derived from an EMBL/GenBank/DDBJ whole genome shotgun (WGS) entry which is preliminary data.</text>
</comment>
<dbReference type="InterPro" id="IPR026960">
    <property type="entry name" value="RVT-Znf"/>
</dbReference>
<dbReference type="GO" id="GO:0003964">
    <property type="term" value="F:RNA-directed DNA polymerase activity"/>
    <property type="evidence" value="ECO:0007669"/>
    <property type="project" value="UniProtKB-KW"/>
</dbReference>
<dbReference type="CDD" id="cd01650">
    <property type="entry name" value="RT_nLTR_like"/>
    <property type="match status" value="1"/>
</dbReference>
<keyword evidence="4" id="KW-0808">Transferase</keyword>
<dbReference type="PANTHER" id="PTHR47074:SF73">
    <property type="entry name" value="OS04G0448401 PROTEIN"/>
    <property type="match status" value="1"/>
</dbReference>
<dbReference type="Gene3D" id="3.30.420.10">
    <property type="entry name" value="Ribonuclease H-like superfamily/Ribonuclease H"/>
    <property type="match status" value="1"/>
</dbReference>
<dbReference type="InterPro" id="IPR044730">
    <property type="entry name" value="RNase_H-like_dom_plant"/>
</dbReference>
<dbReference type="Pfam" id="PF13966">
    <property type="entry name" value="zf-RVT"/>
    <property type="match status" value="1"/>
</dbReference>
<gene>
    <name evidence="4" type="ORF">CCACVL1_08267</name>
</gene>
<name>A0A1R3J1E8_COCAP</name>
<evidence type="ECO:0000259" key="2">
    <source>
        <dbReference type="Pfam" id="PF13966"/>
    </source>
</evidence>
<dbReference type="EMBL" id="AWWV01008954">
    <property type="protein sequence ID" value="OMO88655.1"/>
    <property type="molecule type" value="Genomic_DNA"/>
</dbReference>
<keyword evidence="4" id="KW-0695">RNA-directed DNA polymerase</keyword>
<keyword evidence="5" id="KW-1185">Reference proteome</keyword>